<keyword evidence="7" id="KW-1185">Reference proteome</keyword>
<dbReference type="GO" id="GO:0005794">
    <property type="term" value="C:Golgi apparatus"/>
    <property type="evidence" value="ECO:0007669"/>
    <property type="project" value="TreeGrafter"/>
</dbReference>
<evidence type="ECO:0000313" key="6">
    <source>
        <dbReference type="EMBL" id="KAK2623773.1"/>
    </source>
</evidence>
<dbReference type="Gene3D" id="3.90.550.10">
    <property type="entry name" value="Spore Coat Polysaccharide Biosynthesis Protein SpsA, Chain A"/>
    <property type="match status" value="1"/>
</dbReference>
<accession>A0AAD9SV77</accession>
<dbReference type="InterPro" id="IPR002685">
    <property type="entry name" value="Glyco_trans_15"/>
</dbReference>
<evidence type="ECO:0008006" key="8">
    <source>
        <dbReference type="Google" id="ProtNLM"/>
    </source>
</evidence>
<comment type="caution">
    <text evidence="6">The sequence shown here is derived from an EMBL/GenBank/DDBJ whole genome shotgun (WGS) entry which is preliminary data.</text>
</comment>
<dbReference type="SUPFAM" id="SSF53448">
    <property type="entry name" value="Nucleotide-diphospho-sugar transferases"/>
    <property type="match status" value="1"/>
</dbReference>
<dbReference type="GO" id="GO:0006493">
    <property type="term" value="P:protein O-linked glycosylation"/>
    <property type="evidence" value="ECO:0007669"/>
    <property type="project" value="TreeGrafter"/>
</dbReference>
<dbReference type="GO" id="GO:0000026">
    <property type="term" value="F:alpha-1,2-mannosyltransferase activity"/>
    <property type="evidence" value="ECO:0007669"/>
    <property type="project" value="TreeGrafter"/>
</dbReference>
<keyword evidence="2" id="KW-0328">Glycosyltransferase</keyword>
<protein>
    <recommendedName>
        <fullName evidence="8">Alpha-1,2-mannosyltransferase</fullName>
    </recommendedName>
</protein>
<keyword evidence="3" id="KW-0808">Transferase</keyword>
<dbReference type="InterPro" id="IPR029044">
    <property type="entry name" value="Nucleotide-diphossugar_trans"/>
</dbReference>
<keyword evidence="5" id="KW-1133">Transmembrane helix</keyword>
<dbReference type="EMBL" id="JAUBYV010000012">
    <property type="protein sequence ID" value="KAK2623773.1"/>
    <property type="molecule type" value="Genomic_DNA"/>
</dbReference>
<feature type="transmembrane region" description="Helical" evidence="5">
    <location>
        <begin position="7"/>
        <end position="26"/>
    </location>
</feature>
<keyword evidence="5" id="KW-0472">Membrane</keyword>
<dbReference type="GO" id="GO:0016020">
    <property type="term" value="C:membrane"/>
    <property type="evidence" value="ECO:0007669"/>
    <property type="project" value="InterPro"/>
</dbReference>
<proteinExistence type="inferred from homology"/>
<dbReference type="GO" id="GO:0006487">
    <property type="term" value="P:protein N-linked glycosylation"/>
    <property type="evidence" value="ECO:0007669"/>
    <property type="project" value="TreeGrafter"/>
</dbReference>
<sequence>MTTARPVRVLGLAAIGLWIFFTYLIFGPTKYPQGPGDTLENMERDPLLDFTGEPEGALWRADEGYGPGAAGTKRINATLLSLVRNEEVEGMVQAMRDLERTWNSKFNYPWTFFNDVPFSSDFIERTSAETKGECRYEVIPHEHWEVPSWIDEELFQESAKILKENDIQYGSMKSYHQMCRWNSGLFYKHPALADKQFYWRVEPKVHFFCDVDYDVFRYMADHNKTYGFTINLYDAPQSIPSLWPETTKFVAAHPEYLHENNAMGWLSDSARRPEHNIKANGYSTCHFWSNFEIADMSFWRSQAYEDYFNHLDRAGGFFYERWGDAPVHSIALGLFEDSSKIHWFRDIGYQHIPYFNCPNSPKCKGCVTGRFTDGESWLMKEDCRPNWFKYVGLG</sequence>
<dbReference type="Proteomes" id="UP001285354">
    <property type="component" value="Unassembled WGS sequence"/>
</dbReference>
<dbReference type="GO" id="GO:0000032">
    <property type="term" value="P:cell wall mannoprotein biosynthetic process"/>
    <property type="evidence" value="ECO:0007669"/>
    <property type="project" value="TreeGrafter"/>
</dbReference>
<organism evidence="6 7">
    <name type="scientific">Diplocarpon rosae</name>
    <dbReference type="NCBI Taxonomy" id="946125"/>
    <lineage>
        <taxon>Eukaryota</taxon>
        <taxon>Fungi</taxon>
        <taxon>Dikarya</taxon>
        <taxon>Ascomycota</taxon>
        <taxon>Pezizomycotina</taxon>
        <taxon>Leotiomycetes</taxon>
        <taxon>Helotiales</taxon>
        <taxon>Drepanopezizaceae</taxon>
        <taxon>Diplocarpon</taxon>
    </lineage>
</organism>
<keyword evidence="5" id="KW-0812">Transmembrane</keyword>
<dbReference type="FunFam" id="3.90.550.10:FF:000051">
    <property type="entry name" value="Alpha-1,2-mannosyltransferase (Ktr4)"/>
    <property type="match status" value="1"/>
</dbReference>
<dbReference type="PANTHER" id="PTHR31121">
    <property type="entry name" value="ALPHA-1,2 MANNOSYLTRANSFERASE KTR1"/>
    <property type="match status" value="1"/>
</dbReference>
<evidence type="ECO:0000256" key="3">
    <source>
        <dbReference type="ARBA" id="ARBA00022679"/>
    </source>
</evidence>
<dbReference type="AlphaFoldDB" id="A0AAD9SV77"/>
<feature type="active site" description="Nucleophile" evidence="4">
    <location>
        <position position="292"/>
    </location>
</feature>
<evidence type="ECO:0000313" key="7">
    <source>
        <dbReference type="Proteomes" id="UP001285354"/>
    </source>
</evidence>
<comment type="similarity">
    <text evidence="1">Belongs to the glycosyltransferase 15 family.</text>
</comment>
<dbReference type="PANTHER" id="PTHR31121:SF7">
    <property type="entry name" value="MANNOSYLTRANSFERASE KTR4-RELATED"/>
    <property type="match status" value="1"/>
</dbReference>
<gene>
    <name evidence="6" type="ORF">QTJ16_006954</name>
</gene>
<reference evidence="6" key="1">
    <citation type="submission" date="2023-06" db="EMBL/GenBank/DDBJ databases">
        <title>Draft genome of Marssonina rosae.</title>
        <authorList>
            <person name="Cheng Q."/>
        </authorList>
    </citation>
    <scope>NUCLEOTIDE SEQUENCE</scope>
    <source>
        <strain evidence="6">R4</strain>
    </source>
</reference>
<dbReference type="PIRSF" id="PIRSF018153">
    <property type="entry name" value="Glyco_trans_15"/>
    <property type="match status" value="1"/>
</dbReference>
<evidence type="ECO:0000256" key="2">
    <source>
        <dbReference type="ARBA" id="ARBA00022676"/>
    </source>
</evidence>
<evidence type="ECO:0000256" key="4">
    <source>
        <dbReference type="PIRSR" id="PIRSR018153-1"/>
    </source>
</evidence>
<name>A0AAD9SV77_9HELO</name>
<evidence type="ECO:0000256" key="1">
    <source>
        <dbReference type="ARBA" id="ARBA00007677"/>
    </source>
</evidence>
<evidence type="ECO:0000256" key="5">
    <source>
        <dbReference type="SAM" id="Phobius"/>
    </source>
</evidence>
<dbReference type="Pfam" id="PF01793">
    <property type="entry name" value="Glyco_transf_15"/>
    <property type="match status" value="1"/>
</dbReference>